<evidence type="ECO:0000313" key="2">
    <source>
        <dbReference type="EMBL" id="TCU62662.1"/>
    </source>
</evidence>
<name>A0A4R3TK23_9FIRM</name>
<evidence type="ECO:0000256" key="1">
    <source>
        <dbReference type="SAM" id="Phobius"/>
    </source>
</evidence>
<feature type="transmembrane region" description="Helical" evidence="1">
    <location>
        <begin position="12"/>
        <end position="31"/>
    </location>
</feature>
<accession>A0A4R3TK23</accession>
<dbReference type="EMBL" id="SMBP01000003">
    <property type="protein sequence ID" value="TCU62662.1"/>
    <property type="molecule type" value="Genomic_DNA"/>
</dbReference>
<dbReference type="RefSeq" id="WP_132223842.1">
    <property type="nucleotide sequence ID" value="NZ_JANKBG010000003.1"/>
</dbReference>
<organism evidence="2 3">
    <name type="scientific">Longicatena caecimuris</name>
    <dbReference type="NCBI Taxonomy" id="1796635"/>
    <lineage>
        <taxon>Bacteria</taxon>
        <taxon>Bacillati</taxon>
        <taxon>Bacillota</taxon>
        <taxon>Erysipelotrichia</taxon>
        <taxon>Erysipelotrichales</taxon>
        <taxon>Erysipelotrichaceae</taxon>
        <taxon>Longicatena</taxon>
    </lineage>
</organism>
<keyword evidence="3" id="KW-1185">Reference proteome</keyword>
<protein>
    <submittedName>
        <fullName evidence="2">Uncharacterized protein</fullName>
    </submittedName>
</protein>
<keyword evidence="1" id="KW-0812">Transmembrane</keyword>
<sequence>MKKQRKQISFAIICILVTIALCIIIASTPFLRTIDTMDGIVLAMAVGFMIKTTLQRYMIQQQKRWEG</sequence>
<dbReference type="Proteomes" id="UP000295773">
    <property type="component" value="Unassembled WGS sequence"/>
</dbReference>
<gene>
    <name evidence="2" type="ORF">EDD61_10375</name>
</gene>
<proteinExistence type="predicted"/>
<dbReference type="AlphaFoldDB" id="A0A4R3TK23"/>
<keyword evidence="1" id="KW-1133">Transmembrane helix</keyword>
<reference evidence="2 3" key="1">
    <citation type="submission" date="2019-03" db="EMBL/GenBank/DDBJ databases">
        <title>Genomic Encyclopedia of Type Strains, Phase IV (KMG-IV): sequencing the most valuable type-strain genomes for metagenomic binning, comparative biology and taxonomic classification.</title>
        <authorList>
            <person name="Goeker M."/>
        </authorList>
    </citation>
    <scope>NUCLEOTIDE SEQUENCE [LARGE SCALE GENOMIC DNA]</scope>
    <source>
        <strain evidence="2 3">DSM 29481</strain>
    </source>
</reference>
<keyword evidence="1" id="KW-0472">Membrane</keyword>
<evidence type="ECO:0000313" key="3">
    <source>
        <dbReference type="Proteomes" id="UP000295773"/>
    </source>
</evidence>
<feature type="transmembrane region" description="Helical" evidence="1">
    <location>
        <begin position="37"/>
        <end position="54"/>
    </location>
</feature>
<comment type="caution">
    <text evidence="2">The sequence shown here is derived from an EMBL/GenBank/DDBJ whole genome shotgun (WGS) entry which is preliminary data.</text>
</comment>